<dbReference type="PRINTS" id="PR00092">
    <property type="entry name" value="TYROSINASE"/>
</dbReference>
<keyword evidence="4" id="KW-0883">Thioether bond</keyword>
<gene>
    <name evidence="9" type="ORF">NCGR_LOCUS31195</name>
</gene>
<evidence type="ECO:0000256" key="1">
    <source>
        <dbReference type="ARBA" id="ARBA00001973"/>
    </source>
</evidence>
<dbReference type="Pfam" id="PF00264">
    <property type="entry name" value="Tyrosinase"/>
    <property type="match status" value="1"/>
</dbReference>
<dbReference type="PANTHER" id="PTHR11474:SF86">
    <property type="entry name" value="TYROSINASE COPPER-BINDING DOMAIN-CONTAINING PROTEIN"/>
    <property type="match status" value="1"/>
</dbReference>
<dbReference type="Pfam" id="PF12142">
    <property type="entry name" value="PPO1_DWL"/>
    <property type="match status" value="1"/>
</dbReference>
<evidence type="ECO:0000313" key="10">
    <source>
        <dbReference type="Proteomes" id="UP000604825"/>
    </source>
</evidence>
<dbReference type="EMBL" id="CAJGYO010000007">
    <property type="protein sequence ID" value="CAD6246963.1"/>
    <property type="molecule type" value="Genomic_DNA"/>
</dbReference>
<proteinExistence type="inferred from homology"/>
<keyword evidence="7" id="KW-1015">Disulfide bond</keyword>
<organism evidence="9 10">
    <name type="scientific">Miscanthus lutarioriparius</name>
    <dbReference type="NCBI Taxonomy" id="422564"/>
    <lineage>
        <taxon>Eukaryota</taxon>
        <taxon>Viridiplantae</taxon>
        <taxon>Streptophyta</taxon>
        <taxon>Embryophyta</taxon>
        <taxon>Tracheophyta</taxon>
        <taxon>Spermatophyta</taxon>
        <taxon>Magnoliopsida</taxon>
        <taxon>Liliopsida</taxon>
        <taxon>Poales</taxon>
        <taxon>Poaceae</taxon>
        <taxon>PACMAD clade</taxon>
        <taxon>Panicoideae</taxon>
        <taxon>Andropogonodae</taxon>
        <taxon>Andropogoneae</taxon>
        <taxon>Saccharinae</taxon>
        <taxon>Miscanthus</taxon>
    </lineage>
</organism>
<dbReference type="InterPro" id="IPR008922">
    <property type="entry name" value="Di-copper_centre_dom_sf"/>
</dbReference>
<dbReference type="SUPFAM" id="SSF48056">
    <property type="entry name" value="Di-copper centre-containing domain"/>
    <property type="match status" value="1"/>
</dbReference>
<dbReference type="InterPro" id="IPR050316">
    <property type="entry name" value="Tyrosinase/Hemocyanin"/>
</dbReference>
<dbReference type="GO" id="GO:0046872">
    <property type="term" value="F:metal ion binding"/>
    <property type="evidence" value="ECO:0007669"/>
    <property type="project" value="UniProtKB-KW"/>
</dbReference>
<dbReference type="Proteomes" id="UP000604825">
    <property type="component" value="Unassembled WGS sequence"/>
</dbReference>
<dbReference type="PROSITE" id="PS00498">
    <property type="entry name" value="TYROSINASE_2"/>
    <property type="match status" value="1"/>
</dbReference>
<evidence type="ECO:0000256" key="7">
    <source>
        <dbReference type="ARBA" id="ARBA00023157"/>
    </source>
</evidence>
<dbReference type="Gene3D" id="1.10.1280.10">
    <property type="entry name" value="Di-copper center containing domain from catechol oxidase"/>
    <property type="match status" value="1"/>
</dbReference>
<evidence type="ECO:0000259" key="8">
    <source>
        <dbReference type="PROSITE" id="PS00498"/>
    </source>
</evidence>
<keyword evidence="5" id="KW-0560">Oxidoreductase</keyword>
<protein>
    <recommendedName>
        <fullName evidence="8">Tyrosinase copper-binding domain-containing protein</fullName>
    </recommendedName>
</protein>
<name>A0A811PN71_9POAL</name>
<evidence type="ECO:0000313" key="9">
    <source>
        <dbReference type="EMBL" id="CAD6246963.1"/>
    </source>
</evidence>
<evidence type="ECO:0000256" key="5">
    <source>
        <dbReference type="ARBA" id="ARBA00023002"/>
    </source>
</evidence>
<keyword evidence="10" id="KW-1185">Reference proteome</keyword>
<keyword evidence="6" id="KW-0186">Copper</keyword>
<dbReference type="Pfam" id="PF12143">
    <property type="entry name" value="PPO1_KFDV"/>
    <property type="match status" value="1"/>
</dbReference>
<dbReference type="InterPro" id="IPR022739">
    <property type="entry name" value="Polyphenol_oxidase_cen"/>
</dbReference>
<dbReference type="AlphaFoldDB" id="A0A811PN71"/>
<comment type="similarity">
    <text evidence="2">Belongs to the tyrosinase family.</text>
</comment>
<dbReference type="OrthoDB" id="6132182at2759"/>
<dbReference type="InterPro" id="IPR002227">
    <property type="entry name" value="Tyrosinase_Cu-bd"/>
</dbReference>
<dbReference type="GO" id="GO:0004097">
    <property type="term" value="F:catechol oxidase activity"/>
    <property type="evidence" value="ECO:0007669"/>
    <property type="project" value="InterPro"/>
</dbReference>
<reference evidence="9" key="1">
    <citation type="submission" date="2020-10" db="EMBL/GenBank/DDBJ databases">
        <authorList>
            <person name="Han B."/>
            <person name="Lu T."/>
            <person name="Zhao Q."/>
            <person name="Huang X."/>
            <person name="Zhao Y."/>
        </authorList>
    </citation>
    <scope>NUCLEOTIDE SEQUENCE</scope>
</reference>
<evidence type="ECO:0000256" key="6">
    <source>
        <dbReference type="ARBA" id="ARBA00023008"/>
    </source>
</evidence>
<dbReference type="PANTHER" id="PTHR11474">
    <property type="entry name" value="TYROSINASE FAMILY MEMBER"/>
    <property type="match status" value="1"/>
</dbReference>
<evidence type="ECO:0000256" key="3">
    <source>
        <dbReference type="ARBA" id="ARBA00022723"/>
    </source>
</evidence>
<evidence type="ECO:0000256" key="2">
    <source>
        <dbReference type="ARBA" id="ARBA00009928"/>
    </source>
</evidence>
<comment type="cofactor">
    <cofactor evidence="1">
        <name>Cu(2+)</name>
        <dbReference type="ChEBI" id="CHEBI:29036"/>
    </cofactor>
</comment>
<sequence length="618" mass="67461">MNGSMASACATSSRLVPAPSACPPSKKTAAARFWRRRTVSCRATGGGGSGRGDNDGLLWLPRRDVMLSGLSGVAAGLAWYPGLASGADSSSSPCTTADKVNEKILQCTDTSNQKPCPLVSPTAPVDFTPEGKVTRVRQPVHLLSREYQDKYKEAVGKMKALPESNPLSFKAQAAIHQAYCDSYYKYHKSSGSAVAKDDPAFDVHFSWIFAPWHRMYIYFYERALGQLIGDDTFALPFWSWDSPAGMVVPALFKGSFVNPLYDPNRNTKNLDALVDLDYLSHMKADPIDFKGPKDEKYKELVNKNLCTIYNQQVRKGPESFLGEKYCTAIEGNSGGSLERMAHTAMHVWVGKPETTPCDAAAGGVLSHKDGKFNCRNDMGFLGSAGNDPLFYSHHSNVDRMWHLWSTRLGGGQGITDTDWLDASFVFYDDVKSPRKVRIKFRDVLDTRNLGYTYDAEADRDLPWLRPKITTLVPHGKDSGAPARSSAAAPVFPLALTKGQVVEVPAVAVPAREAGKEQLLVIDGIEFDPQANNKFDVAINLPADKALQVGPQYKEYAGSFAVVPGSGGGETVKGKVSLCITDVLYDLDAEDDSTVDVVIVPRTDAKVTLNVRPTIKNRK</sequence>
<keyword evidence="3" id="KW-0479">Metal-binding</keyword>
<comment type="caution">
    <text evidence="9">The sequence shown here is derived from an EMBL/GenBank/DDBJ whole genome shotgun (WGS) entry which is preliminary data.</text>
</comment>
<accession>A0A811PN71</accession>
<dbReference type="InterPro" id="IPR022740">
    <property type="entry name" value="Polyphenol_oxidase_C"/>
</dbReference>
<evidence type="ECO:0000256" key="4">
    <source>
        <dbReference type="ARBA" id="ARBA00022784"/>
    </source>
</evidence>
<feature type="domain" description="Tyrosinase copper-binding" evidence="8">
    <location>
        <begin position="387"/>
        <end position="398"/>
    </location>
</feature>